<protein>
    <submittedName>
        <fullName evidence="1">Uncharacterized protein</fullName>
    </submittedName>
</protein>
<evidence type="ECO:0000313" key="2">
    <source>
        <dbReference type="Proteomes" id="UP001360953"/>
    </source>
</evidence>
<dbReference type="RefSeq" id="XP_066659372.1">
    <property type="nucleotide sequence ID" value="XM_066803749.1"/>
</dbReference>
<proteinExistence type="predicted"/>
<keyword evidence="2" id="KW-1185">Reference proteome</keyword>
<name>A0ABR1M8D3_9PEZI</name>
<dbReference type="EMBL" id="JBBPEH010000001">
    <property type="protein sequence ID" value="KAK7544137.1"/>
    <property type="molecule type" value="Genomic_DNA"/>
</dbReference>
<gene>
    <name evidence="1" type="ORF">J3D65DRAFT_682111</name>
</gene>
<accession>A0ABR1M8D3</accession>
<evidence type="ECO:0000313" key="1">
    <source>
        <dbReference type="EMBL" id="KAK7544137.1"/>
    </source>
</evidence>
<reference evidence="1 2" key="1">
    <citation type="submission" date="2024-04" db="EMBL/GenBank/DDBJ databases">
        <title>Phyllosticta paracitricarpa is synonymous to the EU quarantine fungus P. citricarpa based on phylogenomic analyses.</title>
        <authorList>
            <consortium name="Lawrence Berkeley National Laboratory"/>
            <person name="Van ingen-buijs V.A."/>
            <person name="Van westerhoven A.C."/>
            <person name="Haridas S."/>
            <person name="Skiadas P."/>
            <person name="Martin F."/>
            <person name="Groenewald J.Z."/>
            <person name="Crous P.W."/>
            <person name="Seidl M.F."/>
        </authorList>
    </citation>
    <scope>NUCLEOTIDE SEQUENCE [LARGE SCALE GENOMIC DNA]</scope>
    <source>
        <strain evidence="1 2">CPC 17464</strain>
    </source>
</reference>
<organism evidence="1 2">
    <name type="scientific">Phyllosticta citribraziliensis</name>
    <dbReference type="NCBI Taxonomy" id="989973"/>
    <lineage>
        <taxon>Eukaryota</taxon>
        <taxon>Fungi</taxon>
        <taxon>Dikarya</taxon>
        <taxon>Ascomycota</taxon>
        <taxon>Pezizomycotina</taxon>
        <taxon>Dothideomycetes</taxon>
        <taxon>Dothideomycetes incertae sedis</taxon>
        <taxon>Botryosphaeriales</taxon>
        <taxon>Phyllostictaceae</taxon>
        <taxon>Phyllosticta</taxon>
    </lineage>
</organism>
<dbReference type="Proteomes" id="UP001360953">
    <property type="component" value="Unassembled WGS sequence"/>
</dbReference>
<comment type="caution">
    <text evidence="1">The sequence shown here is derived from an EMBL/GenBank/DDBJ whole genome shotgun (WGS) entry which is preliminary data.</text>
</comment>
<dbReference type="GeneID" id="92036655"/>
<sequence length="207" mass="23305">MAAFTVIYESALPRISYQSMNEFEHGSFITSYRGDVQHNILATPHVHGGPNHLISLLTLRLHQRNAPSYRVPYHPPANPADAREPPRQRFTVICSQLPPVIRLFRALDQQPGDADRPTQVQPPFSMATMQPLRAFDVLEVNMRFWRPSGDGGPAVDVETPTLEAHEVNVWVPYDPHMRATMFRFARFDGLAPTAGNLNPVLIQESAM</sequence>